<feature type="domain" description="Ionotropic glutamate receptor C-terminal" evidence="10">
    <location>
        <begin position="147"/>
        <end position="419"/>
    </location>
</feature>
<dbReference type="GO" id="GO:0005886">
    <property type="term" value="C:plasma membrane"/>
    <property type="evidence" value="ECO:0007669"/>
    <property type="project" value="UniProtKB-SubCell"/>
</dbReference>
<dbReference type="InterPro" id="IPR052192">
    <property type="entry name" value="Insect_Ionotropic_Sensory_Rcpt"/>
</dbReference>
<dbReference type="AlphaFoldDB" id="A0AAJ7L3K9"/>
<dbReference type="Gene3D" id="1.10.287.70">
    <property type="match status" value="1"/>
</dbReference>
<dbReference type="PANTHER" id="PTHR42643:SF38">
    <property type="entry name" value="IONOTROPIC RECEPTOR 100A"/>
    <property type="match status" value="1"/>
</dbReference>
<evidence type="ECO:0000256" key="6">
    <source>
        <dbReference type="ARBA" id="ARBA00023136"/>
    </source>
</evidence>
<evidence type="ECO:0000256" key="1">
    <source>
        <dbReference type="ARBA" id="ARBA00004651"/>
    </source>
</evidence>
<evidence type="ECO:0000256" key="7">
    <source>
        <dbReference type="ARBA" id="ARBA00023170"/>
    </source>
</evidence>
<keyword evidence="4 9" id="KW-0812">Transmembrane</keyword>
<organism evidence="11 12">
    <name type="scientific">Galendromus occidentalis</name>
    <name type="common">western predatory mite</name>
    <dbReference type="NCBI Taxonomy" id="34638"/>
    <lineage>
        <taxon>Eukaryota</taxon>
        <taxon>Metazoa</taxon>
        <taxon>Ecdysozoa</taxon>
        <taxon>Arthropoda</taxon>
        <taxon>Chelicerata</taxon>
        <taxon>Arachnida</taxon>
        <taxon>Acari</taxon>
        <taxon>Parasitiformes</taxon>
        <taxon>Mesostigmata</taxon>
        <taxon>Gamasina</taxon>
        <taxon>Phytoseioidea</taxon>
        <taxon>Phytoseiidae</taxon>
        <taxon>Typhlodrominae</taxon>
        <taxon>Galendromus</taxon>
    </lineage>
</organism>
<protein>
    <submittedName>
        <fullName evidence="12">Glutamate receptor ionotropic, delta-1-like</fullName>
    </submittedName>
</protein>
<keyword evidence="5 9" id="KW-1133">Transmembrane helix</keyword>
<evidence type="ECO:0000256" key="3">
    <source>
        <dbReference type="ARBA" id="ARBA00022475"/>
    </source>
</evidence>
<sequence length="447" mass="50779">MACRDCPIVLPKILDCNESLDDGILRLAGLSPYIRMEDLGNGSMRLDGPMVIFIEAIARFMKAKPVIVNGVGSVYGGKGEDGMYDGVLGLLQRGRAEMLCAPSIPTPDRVIDFDYNAHFTSQGIRLLTRKPDSYVDPWGFVKVFKPAVWCYLALTLVLLSACTAILHWMDSLVSFHEADKKRRGFAGYIWFWYARFFPMPEVSPPRQWLRWCAVSFMLPTSLFLVSSLEADLKSSLVFKTEQDYVNSYEDLLRFKNVKIFAEKGNLLYAMFTRSDHPVLKKLAPRLEARDGFLSLSPGFEKILDEIIDGEGVLVASDEMAMGAIVKLMRQTGTCPRIQISHGAAMHLSGYLALAKHMSWEIREKIQHVRLWIGESYIFHQNIKWRLEPYYRCSSKTLDVTLEPLAAENLEGVGYFYAIGIAVSTLGFVYETIEARRNRYSRRIIFRA</sequence>
<dbReference type="Pfam" id="PF00060">
    <property type="entry name" value="Lig_chan"/>
    <property type="match status" value="1"/>
</dbReference>
<gene>
    <name evidence="12" type="primary">LOC108864164</name>
</gene>
<proteinExistence type="inferred from homology"/>
<comment type="similarity">
    <text evidence="2">Belongs to the glutamate-gated ion channel (TC 1.A.10.1) family.</text>
</comment>
<dbReference type="Gene3D" id="3.40.190.10">
    <property type="entry name" value="Periplasmic binding protein-like II"/>
    <property type="match status" value="1"/>
</dbReference>
<evidence type="ECO:0000256" key="9">
    <source>
        <dbReference type="SAM" id="Phobius"/>
    </source>
</evidence>
<evidence type="ECO:0000256" key="2">
    <source>
        <dbReference type="ARBA" id="ARBA00008685"/>
    </source>
</evidence>
<dbReference type="GO" id="GO:0015276">
    <property type="term" value="F:ligand-gated monoatomic ion channel activity"/>
    <property type="evidence" value="ECO:0007669"/>
    <property type="project" value="InterPro"/>
</dbReference>
<dbReference type="InterPro" id="IPR001320">
    <property type="entry name" value="Iontro_rcpt_C"/>
</dbReference>
<dbReference type="Proteomes" id="UP000694867">
    <property type="component" value="Unplaced"/>
</dbReference>
<reference evidence="12" key="1">
    <citation type="submission" date="2025-08" db="UniProtKB">
        <authorList>
            <consortium name="RefSeq"/>
        </authorList>
    </citation>
    <scope>IDENTIFICATION</scope>
</reference>
<keyword evidence="7" id="KW-0675">Receptor</keyword>
<feature type="transmembrane region" description="Helical" evidence="9">
    <location>
        <begin position="148"/>
        <end position="169"/>
    </location>
</feature>
<comment type="subcellular location">
    <subcellularLocation>
        <location evidence="1">Cell membrane</location>
        <topology evidence="1">Multi-pass membrane protein</topology>
    </subcellularLocation>
</comment>
<dbReference type="GeneID" id="108864164"/>
<keyword evidence="11" id="KW-1185">Reference proteome</keyword>
<dbReference type="GO" id="GO:0050906">
    <property type="term" value="P:detection of stimulus involved in sensory perception"/>
    <property type="evidence" value="ECO:0007669"/>
    <property type="project" value="UniProtKB-ARBA"/>
</dbReference>
<evidence type="ECO:0000313" key="11">
    <source>
        <dbReference type="Proteomes" id="UP000694867"/>
    </source>
</evidence>
<dbReference type="PANTHER" id="PTHR42643">
    <property type="entry name" value="IONOTROPIC RECEPTOR 20A-RELATED"/>
    <property type="match status" value="1"/>
</dbReference>
<evidence type="ECO:0000259" key="10">
    <source>
        <dbReference type="Pfam" id="PF00060"/>
    </source>
</evidence>
<accession>A0AAJ7L3K9</accession>
<evidence type="ECO:0000256" key="8">
    <source>
        <dbReference type="ARBA" id="ARBA00023180"/>
    </source>
</evidence>
<keyword evidence="3" id="KW-1003">Cell membrane</keyword>
<keyword evidence="6 9" id="KW-0472">Membrane</keyword>
<evidence type="ECO:0000256" key="4">
    <source>
        <dbReference type="ARBA" id="ARBA00022692"/>
    </source>
</evidence>
<dbReference type="SUPFAM" id="SSF53850">
    <property type="entry name" value="Periplasmic binding protein-like II"/>
    <property type="match status" value="1"/>
</dbReference>
<keyword evidence="8" id="KW-0325">Glycoprotein</keyword>
<dbReference type="RefSeq" id="XP_018494743.1">
    <property type="nucleotide sequence ID" value="XM_018639227.1"/>
</dbReference>
<evidence type="ECO:0000313" key="12">
    <source>
        <dbReference type="RefSeq" id="XP_018494743.1"/>
    </source>
</evidence>
<name>A0AAJ7L3K9_9ACAR</name>
<evidence type="ECO:0000256" key="5">
    <source>
        <dbReference type="ARBA" id="ARBA00022989"/>
    </source>
</evidence>
<dbReference type="KEGG" id="goe:108864164"/>